<organism evidence="1 2">
    <name type="scientific">Lentilactobacillus kosonis</name>
    <dbReference type="NCBI Taxonomy" id="2810561"/>
    <lineage>
        <taxon>Bacteria</taxon>
        <taxon>Bacillati</taxon>
        <taxon>Bacillota</taxon>
        <taxon>Bacilli</taxon>
        <taxon>Lactobacillales</taxon>
        <taxon>Lactobacillaceae</taxon>
        <taxon>Lentilactobacillus</taxon>
    </lineage>
</organism>
<dbReference type="Proteomes" id="UP000286974">
    <property type="component" value="Unassembled WGS sequence"/>
</dbReference>
<gene>
    <name evidence="1" type="ORF">NBRC111893_1923</name>
</gene>
<name>A0A401FN63_9LACO</name>
<reference evidence="1 2" key="1">
    <citation type="submission" date="2017-11" db="EMBL/GenBank/DDBJ databases">
        <title>Draft Genome Sequence of Lactobacillus curieae NBRC 111893 isolated from Koso, a Japanese sugar-Vegetable Fermented Beverage.</title>
        <authorList>
            <person name="Chiou T.Y."/>
            <person name="Oshima K."/>
            <person name="Suda W."/>
            <person name="Hattori M."/>
            <person name="Takahashi T."/>
        </authorList>
    </citation>
    <scope>NUCLEOTIDE SEQUENCE [LARGE SCALE GENOMIC DNA]</scope>
    <source>
        <strain evidence="1 2">NBRC111893</strain>
    </source>
</reference>
<sequence length="47" mass="5575">MEKSRKFEQYIDVDELMQRSMVGMKIFDIKPGEDYMNVNADVFAELL</sequence>
<comment type="caution">
    <text evidence="1">The sequence shown here is derived from an EMBL/GenBank/DDBJ whole genome shotgun (WGS) entry which is preliminary data.</text>
</comment>
<keyword evidence="2" id="KW-1185">Reference proteome</keyword>
<accession>A0A401FN63</accession>
<evidence type="ECO:0000313" key="1">
    <source>
        <dbReference type="EMBL" id="GAY73777.1"/>
    </source>
</evidence>
<protein>
    <submittedName>
        <fullName evidence="1">tRNA S(4)U 4-thiouridine synthase</fullName>
    </submittedName>
</protein>
<dbReference type="AlphaFoldDB" id="A0A401FN63"/>
<evidence type="ECO:0000313" key="2">
    <source>
        <dbReference type="Proteomes" id="UP000286974"/>
    </source>
</evidence>
<proteinExistence type="predicted"/>
<dbReference type="EMBL" id="BEXA01000004">
    <property type="protein sequence ID" value="GAY73777.1"/>
    <property type="molecule type" value="Genomic_DNA"/>
</dbReference>